<sequence length="33" mass="3639">HGATVTPDENILIRGHPLTMKRMKDGSMNACFP</sequence>
<evidence type="ECO:0000313" key="1">
    <source>
        <dbReference type="EMBL" id="MCI45255.1"/>
    </source>
</evidence>
<protein>
    <submittedName>
        <fullName evidence="1">Uncharacterized protein</fullName>
    </submittedName>
</protein>
<reference evidence="1 2" key="1">
    <citation type="journal article" date="2018" name="Front. Plant Sci.">
        <title>Red Clover (Trifolium pratense) and Zigzag Clover (T. medium) - A Picture of Genomic Similarities and Differences.</title>
        <authorList>
            <person name="Dluhosova J."/>
            <person name="Istvanek J."/>
            <person name="Nedelnik J."/>
            <person name="Repkova J."/>
        </authorList>
    </citation>
    <scope>NUCLEOTIDE SEQUENCE [LARGE SCALE GENOMIC DNA]</scope>
    <source>
        <strain evidence="2">cv. 10/8</strain>
        <tissue evidence="1">Leaf</tissue>
    </source>
</reference>
<dbReference type="EMBL" id="LXQA010341477">
    <property type="protein sequence ID" value="MCI45255.1"/>
    <property type="molecule type" value="Genomic_DNA"/>
</dbReference>
<name>A0A392SBJ2_9FABA</name>
<comment type="caution">
    <text evidence="1">The sequence shown here is derived from an EMBL/GenBank/DDBJ whole genome shotgun (WGS) entry which is preliminary data.</text>
</comment>
<evidence type="ECO:0000313" key="2">
    <source>
        <dbReference type="Proteomes" id="UP000265520"/>
    </source>
</evidence>
<proteinExistence type="predicted"/>
<organism evidence="1 2">
    <name type="scientific">Trifolium medium</name>
    <dbReference type="NCBI Taxonomy" id="97028"/>
    <lineage>
        <taxon>Eukaryota</taxon>
        <taxon>Viridiplantae</taxon>
        <taxon>Streptophyta</taxon>
        <taxon>Embryophyta</taxon>
        <taxon>Tracheophyta</taxon>
        <taxon>Spermatophyta</taxon>
        <taxon>Magnoliopsida</taxon>
        <taxon>eudicotyledons</taxon>
        <taxon>Gunneridae</taxon>
        <taxon>Pentapetalae</taxon>
        <taxon>rosids</taxon>
        <taxon>fabids</taxon>
        <taxon>Fabales</taxon>
        <taxon>Fabaceae</taxon>
        <taxon>Papilionoideae</taxon>
        <taxon>50 kb inversion clade</taxon>
        <taxon>NPAAA clade</taxon>
        <taxon>Hologalegina</taxon>
        <taxon>IRL clade</taxon>
        <taxon>Trifolieae</taxon>
        <taxon>Trifolium</taxon>
    </lineage>
</organism>
<keyword evidence="2" id="KW-1185">Reference proteome</keyword>
<accession>A0A392SBJ2</accession>
<dbReference type="Proteomes" id="UP000265520">
    <property type="component" value="Unassembled WGS sequence"/>
</dbReference>
<dbReference type="AlphaFoldDB" id="A0A392SBJ2"/>
<feature type="non-terminal residue" evidence="1">
    <location>
        <position position="1"/>
    </location>
</feature>